<gene>
    <name evidence="1" type="ORF">mRhiFer1_010247</name>
</gene>
<dbReference type="Proteomes" id="UP000585614">
    <property type="component" value="Unassembled WGS sequence"/>
</dbReference>
<evidence type="ECO:0000313" key="1">
    <source>
        <dbReference type="EMBL" id="KAF6344871.1"/>
    </source>
</evidence>
<proteinExistence type="predicted"/>
<protein>
    <submittedName>
        <fullName evidence="1">Uncharacterized protein</fullName>
    </submittedName>
</protein>
<accession>A0A7J7X5B7</accession>
<dbReference type="EMBL" id="JACAGC010000009">
    <property type="protein sequence ID" value="KAF6344871.1"/>
    <property type="molecule type" value="Genomic_DNA"/>
</dbReference>
<organism evidence="1 2">
    <name type="scientific">Rhinolophus ferrumequinum</name>
    <name type="common">Greater horseshoe bat</name>
    <dbReference type="NCBI Taxonomy" id="59479"/>
    <lineage>
        <taxon>Eukaryota</taxon>
        <taxon>Metazoa</taxon>
        <taxon>Chordata</taxon>
        <taxon>Craniata</taxon>
        <taxon>Vertebrata</taxon>
        <taxon>Euteleostomi</taxon>
        <taxon>Mammalia</taxon>
        <taxon>Eutheria</taxon>
        <taxon>Laurasiatheria</taxon>
        <taxon>Chiroptera</taxon>
        <taxon>Yinpterochiroptera</taxon>
        <taxon>Rhinolophoidea</taxon>
        <taxon>Rhinolophidae</taxon>
        <taxon>Rhinolophinae</taxon>
        <taxon>Rhinolophus</taxon>
    </lineage>
</organism>
<reference evidence="1 2" key="1">
    <citation type="journal article" date="2020" name="Nature">
        <title>Six reference-quality genomes reveal evolution of bat adaptations.</title>
        <authorList>
            <person name="Jebb D."/>
            <person name="Huang Z."/>
            <person name="Pippel M."/>
            <person name="Hughes G.M."/>
            <person name="Lavrichenko K."/>
            <person name="Devanna P."/>
            <person name="Winkler S."/>
            <person name="Jermiin L.S."/>
            <person name="Skirmuntt E.C."/>
            <person name="Katzourakis A."/>
            <person name="Burkitt-Gray L."/>
            <person name="Ray D.A."/>
            <person name="Sullivan K.A.M."/>
            <person name="Roscito J.G."/>
            <person name="Kirilenko B.M."/>
            <person name="Davalos L.M."/>
            <person name="Corthals A.P."/>
            <person name="Power M.L."/>
            <person name="Jones G."/>
            <person name="Ransome R.D."/>
            <person name="Dechmann D.K.N."/>
            <person name="Locatelli A.G."/>
            <person name="Puechmaille S.J."/>
            <person name="Fedrigo O."/>
            <person name="Jarvis E.D."/>
            <person name="Hiller M."/>
            <person name="Vernes S.C."/>
            <person name="Myers E.W."/>
            <person name="Teeling E.C."/>
        </authorList>
    </citation>
    <scope>NUCLEOTIDE SEQUENCE [LARGE SCALE GENOMIC DNA]</scope>
    <source>
        <strain evidence="1">MRhiFer1</strain>
        <tissue evidence="1">Lung</tissue>
    </source>
</reference>
<dbReference type="AlphaFoldDB" id="A0A7J7X5B7"/>
<sequence length="140" mass="16135">MQTVVTFYLLTKLQPRWPSVIDHNNFPGPSHTPFPLTDEDLRASEVKVSQQGCGRARIQTQAGTLQSPPSRKAVQFLTIITQLAYGENEPQREESLYMAHQRIDITVQPNNLNWDKYRDLQGKLKPEHLHIWDKCTNVNL</sequence>
<name>A0A7J7X5B7_RHIFE</name>
<evidence type="ECO:0000313" key="2">
    <source>
        <dbReference type="Proteomes" id="UP000585614"/>
    </source>
</evidence>
<comment type="caution">
    <text evidence="1">The sequence shown here is derived from an EMBL/GenBank/DDBJ whole genome shotgun (WGS) entry which is preliminary data.</text>
</comment>